<reference evidence="2 3" key="1">
    <citation type="submission" date="2015-01" db="EMBL/GenBank/DDBJ databases">
        <title>The Genome Sequence of Ochroconis gallopava CBS43764.</title>
        <authorList>
            <consortium name="The Broad Institute Genomics Platform"/>
            <person name="Cuomo C."/>
            <person name="de Hoog S."/>
            <person name="Gorbushina A."/>
            <person name="Stielow B."/>
            <person name="Teixiera M."/>
            <person name="Abouelleil A."/>
            <person name="Chapman S.B."/>
            <person name="Priest M."/>
            <person name="Young S.K."/>
            <person name="Wortman J."/>
            <person name="Nusbaum C."/>
            <person name="Birren B."/>
        </authorList>
    </citation>
    <scope>NUCLEOTIDE SEQUENCE [LARGE SCALE GENOMIC DNA]</scope>
    <source>
        <strain evidence="2 3">CBS 43764</strain>
    </source>
</reference>
<evidence type="ECO:0000256" key="1">
    <source>
        <dbReference type="SAM" id="MobiDB-lite"/>
    </source>
</evidence>
<dbReference type="GeneID" id="27313115"/>
<dbReference type="Proteomes" id="UP000053259">
    <property type="component" value="Unassembled WGS sequence"/>
</dbReference>
<feature type="region of interest" description="Disordered" evidence="1">
    <location>
        <begin position="45"/>
        <end position="70"/>
    </location>
</feature>
<dbReference type="InParanoid" id="A0A0D2AAP0"/>
<dbReference type="HOGENOM" id="CLU_937506_0_0_1"/>
<dbReference type="EMBL" id="KN847543">
    <property type="protein sequence ID" value="KIW03843.1"/>
    <property type="molecule type" value="Genomic_DNA"/>
</dbReference>
<feature type="region of interest" description="Disordered" evidence="1">
    <location>
        <begin position="229"/>
        <end position="250"/>
    </location>
</feature>
<keyword evidence="3" id="KW-1185">Reference proteome</keyword>
<sequence length="297" mass="32784">MAGTRRGTSRGADGKMDIEVAGMGLGRQLGRADTIRTVRTAPTSGMGLKRLKSHGGWPQAEGSAAERRRRMPEDEVICSGSERMTSVTPRKLTTTKGKEGTGRTLQERARRRTFGRGREAEAVREFETARFSRADADQLQLARRWGRARLRIARSQKKLGRASRPDQRHHPRRRPVFVAFATLSPCTPAPIVLHSMPEISAAAPSHLAAHHRAAPAPLFSRLSAKARHRQKQQSLPPCSRVHAAASSDSPDRIQEPRLLADCCFDSVVRSLDALFSSSQLASDCYRLAFPVWFPLGP</sequence>
<organism evidence="2 3">
    <name type="scientific">Verruconis gallopava</name>
    <dbReference type="NCBI Taxonomy" id="253628"/>
    <lineage>
        <taxon>Eukaryota</taxon>
        <taxon>Fungi</taxon>
        <taxon>Dikarya</taxon>
        <taxon>Ascomycota</taxon>
        <taxon>Pezizomycotina</taxon>
        <taxon>Dothideomycetes</taxon>
        <taxon>Pleosporomycetidae</taxon>
        <taxon>Venturiales</taxon>
        <taxon>Sympoventuriaceae</taxon>
        <taxon>Verruconis</taxon>
    </lineage>
</organism>
<protein>
    <submittedName>
        <fullName evidence="2">Uncharacterized protein</fullName>
    </submittedName>
</protein>
<gene>
    <name evidence="2" type="ORF">PV09_05142</name>
</gene>
<dbReference type="AlphaFoldDB" id="A0A0D2AAP0"/>
<evidence type="ECO:0000313" key="2">
    <source>
        <dbReference type="EMBL" id="KIW03843.1"/>
    </source>
</evidence>
<name>A0A0D2AAP0_9PEZI</name>
<proteinExistence type="predicted"/>
<dbReference type="VEuPathDB" id="FungiDB:PV09_05142"/>
<evidence type="ECO:0000313" key="3">
    <source>
        <dbReference type="Proteomes" id="UP000053259"/>
    </source>
</evidence>
<accession>A0A0D2AAP0</accession>
<dbReference type="RefSeq" id="XP_016213712.1">
    <property type="nucleotide sequence ID" value="XM_016358611.1"/>
</dbReference>